<feature type="transmembrane region" description="Helical" evidence="6">
    <location>
        <begin position="238"/>
        <end position="258"/>
    </location>
</feature>
<feature type="domain" description="EamA" evidence="7">
    <location>
        <begin position="5"/>
        <end position="141"/>
    </location>
</feature>
<dbReference type="GO" id="GO:0005886">
    <property type="term" value="C:plasma membrane"/>
    <property type="evidence" value="ECO:0007669"/>
    <property type="project" value="UniProtKB-SubCell"/>
</dbReference>
<dbReference type="SUPFAM" id="SSF103481">
    <property type="entry name" value="Multidrug resistance efflux transporter EmrE"/>
    <property type="match status" value="1"/>
</dbReference>
<organism evidence="8 9">
    <name type="scientific">Candidatus Tagabacteria bacterium CG03_land_8_20_14_0_80_41_22</name>
    <dbReference type="NCBI Taxonomy" id="1975020"/>
    <lineage>
        <taxon>Bacteria</taxon>
        <taxon>Candidatus Tagaibacteriota</taxon>
    </lineage>
</organism>
<evidence type="ECO:0000256" key="6">
    <source>
        <dbReference type="SAM" id="Phobius"/>
    </source>
</evidence>
<dbReference type="PANTHER" id="PTHR32322">
    <property type="entry name" value="INNER MEMBRANE TRANSPORTER"/>
    <property type="match status" value="1"/>
</dbReference>
<keyword evidence="3 6" id="KW-0812">Transmembrane</keyword>
<sequence length="310" mass="34595">MNEYKGIYLAFLTAIISGFAIFLNKFAVSAWSNSSVFTAAKNLIAAAFLVSLIFLLRKLPELKTLSKKQWLLLAAIGLIGGSVPFLLFFRGLTLTLASSAAFIQKTLFIWVALMALPFLKEKISSLQFLALGIILVGIYLLKPLGNFRFGYGELLILLATFLWAIESIIAKFALRNISALTVGSARMFFGSFFLLFYLFLAGDLGQLFVFSWIKIEWLIISGAVLFGYVFAWYSALKFAPATVVSAILVIAAPITLLLDSIFVTHRLATLPLIPMVMITIGVLFFTKFLARFKLFLQKKFHYDRRIADVC</sequence>
<feature type="transmembrane region" description="Helical" evidence="6">
    <location>
        <begin position="123"/>
        <end position="141"/>
    </location>
</feature>
<feature type="transmembrane region" description="Helical" evidence="6">
    <location>
        <begin position="147"/>
        <end position="165"/>
    </location>
</feature>
<feature type="transmembrane region" description="Helical" evidence="6">
    <location>
        <begin position="7"/>
        <end position="27"/>
    </location>
</feature>
<evidence type="ECO:0000259" key="7">
    <source>
        <dbReference type="Pfam" id="PF00892"/>
    </source>
</evidence>
<evidence type="ECO:0000256" key="2">
    <source>
        <dbReference type="ARBA" id="ARBA00022475"/>
    </source>
</evidence>
<dbReference type="AlphaFoldDB" id="A0A2M7B8R2"/>
<feature type="transmembrane region" description="Helical" evidence="6">
    <location>
        <begin position="212"/>
        <end position="231"/>
    </location>
</feature>
<dbReference type="InterPro" id="IPR050638">
    <property type="entry name" value="AA-Vitamin_Transporters"/>
</dbReference>
<name>A0A2M7B8R2_9BACT</name>
<dbReference type="InterPro" id="IPR037185">
    <property type="entry name" value="EmrE-like"/>
</dbReference>
<comment type="subcellular location">
    <subcellularLocation>
        <location evidence="1">Cell membrane</location>
        <topology evidence="1">Multi-pass membrane protein</topology>
    </subcellularLocation>
</comment>
<evidence type="ECO:0000313" key="9">
    <source>
        <dbReference type="Proteomes" id="UP000228561"/>
    </source>
</evidence>
<feature type="transmembrane region" description="Helical" evidence="6">
    <location>
        <begin position="177"/>
        <end position="200"/>
    </location>
</feature>
<evidence type="ECO:0000256" key="5">
    <source>
        <dbReference type="ARBA" id="ARBA00023136"/>
    </source>
</evidence>
<accession>A0A2M7B8R2</accession>
<evidence type="ECO:0000256" key="4">
    <source>
        <dbReference type="ARBA" id="ARBA00022989"/>
    </source>
</evidence>
<dbReference type="PANTHER" id="PTHR32322:SF18">
    <property type="entry name" value="S-ADENOSYLMETHIONINE_S-ADENOSYLHOMOCYSTEINE TRANSPORTER"/>
    <property type="match status" value="1"/>
</dbReference>
<dbReference type="Proteomes" id="UP000228561">
    <property type="component" value="Unassembled WGS sequence"/>
</dbReference>
<keyword evidence="2" id="KW-1003">Cell membrane</keyword>
<keyword evidence="4 6" id="KW-1133">Transmembrane helix</keyword>
<feature type="transmembrane region" description="Helical" evidence="6">
    <location>
        <begin position="69"/>
        <end position="89"/>
    </location>
</feature>
<reference evidence="9" key="1">
    <citation type="submission" date="2017-09" db="EMBL/GenBank/DDBJ databases">
        <title>Depth-based differentiation of microbial function through sediment-hosted aquifers and enrichment of novel symbionts in the deep terrestrial subsurface.</title>
        <authorList>
            <person name="Probst A.J."/>
            <person name="Ladd B."/>
            <person name="Jarett J.K."/>
            <person name="Geller-Mcgrath D.E."/>
            <person name="Sieber C.M.K."/>
            <person name="Emerson J.B."/>
            <person name="Anantharaman K."/>
            <person name="Thomas B.C."/>
            <person name="Malmstrom R."/>
            <person name="Stieglmeier M."/>
            <person name="Klingl A."/>
            <person name="Woyke T."/>
            <person name="Ryan C.M."/>
            <person name="Banfield J.F."/>
        </authorList>
    </citation>
    <scope>NUCLEOTIDE SEQUENCE [LARGE SCALE GENOMIC DNA]</scope>
</reference>
<feature type="domain" description="EamA" evidence="7">
    <location>
        <begin position="151"/>
        <end position="285"/>
    </location>
</feature>
<protein>
    <recommendedName>
        <fullName evidence="7">EamA domain-containing protein</fullName>
    </recommendedName>
</protein>
<feature type="transmembrane region" description="Helical" evidence="6">
    <location>
        <begin position="95"/>
        <end position="116"/>
    </location>
</feature>
<keyword evidence="5 6" id="KW-0472">Membrane</keyword>
<comment type="caution">
    <text evidence="8">The sequence shown here is derived from an EMBL/GenBank/DDBJ whole genome shotgun (WGS) entry which is preliminary data.</text>
</comment>
<feature type="transmembrane region" description="Helical" evidence="6">
    <location>
        <begin position="270"/>
        <end position="290"/>
    </location>
</feature>
<dbReference type="Pfam" id="PF00892">
    <property type="entry name" value="EamA"/>
    <property type="match status" value="2"/>
</dbReference>
<gene>
    <name evidence="8" type="ORF">COS58_02430</name>
</gene>
<feature type="transmembrane region" description="Helical" evidence="6">
    <location>
        <begin position="39"/>
        <end position="57"/>
    </location>
</feature>
<evidence type="ECO:0000256" key="3">
    <source>
        <dbReference type="ARBA" id="ARBA00022692"/>
    </source>
</evidence>
<evidence type="ECO:0000313" key="8">
    <source>
        <dbReference type="EMBL" id="PIU99458.1"/>
    </source>
</evidence>
<dbReference type="InterPro" id="IPR000620">
    <property type="entry name" value="EamA_dom"/>
</dbReference>
<proteinExistence type="predicted"/>
<dbReference type="EMBL" id="PEVG01000029">
    <property type="protein sequence ID" value="PIU99458.1"/>
    <property type="molecule type" value="Genomic_DNA"/>
</dbReference>
<evidence type="ECO:0000256" key="1">
    <source>
        <dbReference type="ARBA" id="ARBA00004651"/>
    </source>
</evidence>